<dbReference type="PIRSF" id="PIRSF028451">
    <property type="entry name" value="UCP028451"/>
    <property type="match status" value="1"/>
</dbReference>
<organism evidence="1 2">
    <name type="scientific">Leeuwenhoekiella parthenopeia</name>
    <dbReference type="NCBI Taxonomy" id="2890320"/>
    <lineage>
        <taxon>Bacteria</taxon>
        <taxon>Pseudomonadati</taxon>
        <taxon>Bacteroidota</taxon>
        <taxon>Flavobacteriia</taxon>
        <taxon>Flavobacteriales</taxon>
        <taxon>Flavobacteriaceae</taxon>
        <taxon>Leeuwenhoekiella</taxon>
    </lineage>
</organism>
<dbReference type="PANTHER" id="PTHR36452">
    <property type="entry name" value="CHROMOSOME 12, WHOLE GENOME SHOTGUN SEQUENCE"/>
    <property type="match status" value="1"/>
</dbReference>
<dbReference type="RefSeq" id="WP_228229739.1">
    <property type="nucleotide sequence ID" value="NZ_JAJGMW010000008.1"/>
</dbReference>
<proteinExistence type="predicted"/>
<gene>
    <name evidence="1" type="ORF">LLW17_08030</name>
</gene>
<accession>A0ABS8GTW4</accession>
<comment type="caution">
    <text evidence="1">The sequence shown here is derived from an EMBL/GenBank/DDBJ whole genome shotgun (WGS) entry which is preliminary data.</text>
</comment>
<sequence length="225" mass="26791">MAKQLPAAYFEFLNELKQNNNREWFDEHKSRFKKLEQEFKAFCKDTRERMQQFDGIEREKVFRIYRDVRFSKNKQPYKTNRSVIFYREGVTRRGSYYLQIAPGKSFVGGGFFAPQPADLLRIRKEFEVDAQPIRDILSQKEFKKAFGGFMEDDVVKTAPKGFSKEDPNIDLIRNKKFAIKHDFTDEEVLHPDFQDQVLSYFRLMLPFFDYMTEVLTTDLNGEPII</sequence>
<evidence type="ECO:0000313" key="1">
    <source>
        <dbReference type="EMBL" id="MCC4212662.1"/>
    </source>
</evidence>
<dbReference type="EMBL" id="JAJGMW010000008">
    <property type="protein sequence ID" value="MCC4212662.1"/>
    <property type="molecule type" value="Genomic_DNA"/>
</dbReference>
<reference evidence="1 2" key="1">
    <citation type="submission" date="2021-11" db="EMBL/GenBank/DDBJ databases">
        <title>Seasonal and diel survey of microbial diversity of the Tyrrhenian coast.</title>
        <authorList>
            <person name="Gattoni G."/>
            <person name="Corral P."/>
        </authorList>
    </citation>
    <scope>NUCLEOTIDE SEQUENCE [LARGE SCALE GENOMIC DNA]</scope>
    <source>
        <strain evidence="1 2">Mr9</strain>
    </source>
</reference>
<evidence type="ECO:0000313" key="2">
    <source>
        <dbReference type="Proteomes" id="UP001197770"/>
    </source>
</evidence>
<protein>
    <submittedName>
        <fullName evidence="1">DUF2461 domain-containing protein</fullName>
    </submittedName>
</protein>
<name>A0ABS8GTW4_9FLAO</name>
<dbReference type="InterPro" id="IPR015996">
    <property type="entry name" value="UCP028451"/>
</dbReference>
<keyword evidence="2" id="KW-1185">Reference proteome</keyword>
<dbReference type="Proteomes" id="UP001197770">
    <property type="component" value="Unassembled WGS sequence"/>
</dbReference>
<dbReference type="Pfam" id="PF09365">
    <property type="entry name" value="DUF2461"/>
    <property type="match status" value="1"/>
</dbReference>
<dbReference type="InterPro" id="IPR012808">
    <property type="entry name" value="CHP02453"/>
</dbReference>
<dbReference type="PANTHER" id="PTHR36452:SF1">
    <property type="entry name" value="DUF2461 DOMAIN-CONTAINING PROTEIN"/>
    <property type="match status" value="1"/>
</dbReference>
<dbReference type="NCBIfam" id="TIGR02453">
    <property type="entry name" value="TIGR02453 family protein"/>
    <property type="match status" value="1"/>
</dbReference>